<reference evidence="3" key="1">
    <citation type="submission" date="2021-02" db="EMBL/GenBank/DDBJ databases">
        <authorList>
            <person name="Nowell W R."/>
        </authorList>
    </citation>
    <scope>NUCLEOTIDE SEQUENCE</scope>
</reference>
<dbReference type="CDD" id="cd00143">
    <property type="entry name" value="PP2Cc"/>
    <property type="match status" value="1"/>
</dbReference>
<accession>A0A819ND99</accession>
<organism evidence="3 4">
    <name type="scientific">Rotaria sordida</name>
    <dbReference type="NCBI Taxonomy" id="392033"/>
    <lineage>
        <taxon>Eukaryota</taxon>
        <taxon>Metazoa</taxon>
        <taxon>Spiralia</taxon>
        <taxon>Gnathifera</taxon>
        <taxon>Rotifera</taxon>
        <taxon>Eurotatoria</taxon>
        <taxon>Bdelloidea</taxon>
        <taxon>Philodinida</taxon>
        <taxon>Philodinidae</taxon>
        <taxon>Rotaria</taxon>
    </lineage>
</organism>
<dbReference type="Pfam" id="PF00481">
    <property type="entry name" value="PP2C"/>
    <property type="match status" value="1"/>
</dbReference>
<dbReference type="Gene3D" id="3.60.40.10">
    <property type="entry name" value="PPM-type phosphatase domain"/>
    <property type="match status" value="1"/>
</dbReference>
<dbReference type="InterPro" id="IPR001932">
    <property type="entry name" value="PPM-type_phosphatase-like_dom"/>
</dbReference>
<evidence type="ECO:0000259" key="1">
    <source>
        <dbReference type="PROSITE" id="PS51746"/>
    </source>
</evidence>
<dbReference type="SMART" id="SM00332">
    <property type="entry name" value="PP2Cc"/>
    <property type="match status" value="1"/>
</dbReference>
<dbReference type="EMBL" id="CAJOBE010006066">
    <property type="protein sequence ID" value="CAF3994915.1"/>
    <property type="molecule type" value="Genomic_DNA"/>
</dbReference>
<dbReference type="PANTHER" id="PTHR47992">
    <property type="entry name" value="PROTEIN PHOSPHATASE"/>
    <property type="match status" value="1"/>
</dbReference>
<proteinExistence type="predicted"/>
<dbReference type="PROSITE" id="PS51746">
    <property type="entry name" value="PPM_2"/>
    <property type="match status" value="1"/>
</dbReference>
<evidence type="ECO:0000313" key="3">
    <source>
        <dbReference type="EMBL" id="CAF3994915.1"/>
    </source>
</evidence>
<dbReference type="EMBL" id="CAJNOU010003232">
    <property type="protein sequence ID" value="CAF1378459.1"/>
    <property type="molecule type" value="Genomic_DNA"/>
</dbReference>
<dbReference type="GO" id="GO:0004722">
    <property type="term" value="F:protein serine/threonine phosphatase activity"/>
    <property type="evidence" value="ECO:0007669"/>
    <property type="project" value="InterPro"/>
</dbReference>
<dbReference type="InterPro" id="IPR036457">
    <property type="entry name" value="PPM-type-like_dom_sf"/>
</dbReference>
<dbReference type="Proteomes" id="UP000663874">
    <property type="component" value="Unassembled WGS sequence"/>
</dbReference>
<dbReference type="InterPro" id="IPR015655">
    <property type="entry name" value="PP2C"/>
</dbReference>
<sequence>STLINISDDQLLKDKQIIDGKWFGFSSMQGRRPSMEDFHQHLTYLSSGTAHYASNNLHRHILNEFHRMIEHKENQSENKKIHRKEFRNAIKKAFIKLDKQLRKTDYDDSGAVCIACLISPKKIYLINIGDARAIIISNSGEVLVSTHDHKPDDPNEEERIHEAGGQITQKSSKDVLRVERRLAMTRVLGDFSIDKNIVPPIPDIIIYSRKSSAAFIIIASDGIRNVMSNEQFASFVFQRISIIKLDQIASQLLDHCLEKQSRDNMSVYIIKV</sequence>
<comment type="caution">
    <text evidence="3">The sequence shown here is derived from an EMBL/GenBank/DDBJ whole genome shotgun (WGS) entry which is preliminary data.</text>
</comment>
<gene>
    <name evidence="3" type="ORF">FNK824_LOCUS25609</name>
    <name evidence="2" type="ORF">SEV965_LOCUS30282</name>
</gene>
<protein>
    <recommendedName>
        <fullName evidence="1">PPM-type phosphatase domain-containing protein</fullName>
    </recommendedName>
</protein>
<evidence type="ECO:0000313" key="2">
    <source>
        <dbReference type="EMBL" id="CAF1378459.1"/>
    </source>
</evidence>
<name>A0A819ND99_9BILA</name>
<feature type="non-terminal residue" evidence="3">
    <location>
        <position position="1"/>
    </location>
</feature>
<dbReference type="Proteomes" id="UP000663889">
    <property type="component" value="Unassembled WGS sequence"/>
</dbReference>
<evidence type="ECO:0000313" key="4">
    <source>
        <dbReference type="Proteomes" id="UP000663874"/>
    </source>
</evidence>
<dbReference type="AlphaFoldDB" id="A0A819ND99"/>
<feature type="domain" description="PPM-type phosphatase" evidence="1">
    <location>
        <begin position="22"/>
        <end position="272"/>
    </location>
</feature>
<dbReference type="SUPFAM" id="SSF81606">
    <property type="entry name" value="PP2C-like"/>
    <property type="match status" value="1"/>
</dbReference>